<dbReference type="OrthoDB" id="10254927at2759"/>
<dbReference type="InterPro" id="IPR036770">
    <property type="entry name" value="Ankyrin_rpt-contain_sf"/>
</dbReference>
<name>A0A1R0GNQ0_9FUNG</name>
<dbReference type="Pfam" id="PF12796">
    <property type="entry name" value="Ank_2"/>
    <property type="match status" value="1"/>
</dbReference>
<keyword evidence="2" id="KW-1185">Reference proteome</keyword>
<proteinExistence type="predicted"/>
<dbReference type="AlphaFoldDB" id="A0A1R0GNQ0"/>
<accession>A0A1R0GNQ0</accession>
<dbReference type="SMART" id="SM00248">
    <property type="entry name" value="ANK"/>
    <property type="match status" value="2"/>
</dbReference>
<evidence type="ECO:0000313" key="2">
    <source>
        <dbReference type="Proteomes" id="UP000187455"/>
    </source>
</evidence>
<organism evidence="1 2">
    <name type="scientific">Smittium mucronatum</name>
    <dbReference type="NCBI Taxonomy" id="133383"/>
    <lineage>
        <taxon>Eukaryota</taxon>
        <taxon>Fungi</taxon>
        <taxon>Fungi incertae sedis</taxon>
        <taxon>Zoopagomycota</taxon>
        <taxon>Kickxellomycotina</taxon>
        <taxon>Harpellomycetes</taxon>
        <taxon>Harpellales</taxon>
        <taxon>Legeriomycetaceae</taxon>
        <taxon>Smittium</taxon>
    </lineage>
</organism>
<evidence type="ECO:0000313" key="1">
    <source>
        <dbReference type="EMBL" id="OLY78498.1"/>
    </source>
</evidence>
<dbReference type="InterPro" id="IPR002110">
    <property type="entry name" value="Ankyrin_rpt"/>
</dbReference>
<dbReference type="SUPFAM" id="SSF48403">
    <property type="entry name" value="Ankyrin repeat"/>
    <property type="match status" value="1"/>
</dbReference>
<dbReference type="STRING" id="133383.A0A1R0GNQ0"/>
<comment type="caution">
    <text evidence="1">The sequence shown here is derived from an EMBL/GenBank/DDBJ whole genome shotgun (WGS) entry which is preliminary data.</text>
</comment>
<reference evidence="1 2" key="1">
    <citation type="journal article" date="2016" name="Mol. Biol. Evol.">
        <title>Genome-Wide Survey of Gut Fungi (Harpellales) Reveals the First Horizontally Transferred Ubiquitin Gene from a Mosquito Host.</title>
        <authorList>
            <person name="Wang Y."/>
            <person name="White M.M."/>
            <person name="Kvist S."/>
            <person name="Moncalvo J.M."/>
        </authorList>
    </citation>
    <scope>NUCLEOTIDE SEQUENCE [LARGE SCALE GENOMIC DNA]</scope>
    <source>
        <strain evidence="1 2">ALG-7-W6</strain>
    </source>
</reference>
<protein>
    <submittedName>
        <fullName evidence="1">Putative ankyrin repeat protein</fullName>
    </submittedName>
</protein>
<dbReference type="EMBL" id="LSSL01006302">
    <property type="protein sequence ID" value="OLY78498.1"/>
    <property type="molecule type" value="Genomic_DNA"/>
</dbReference>
<sequence length="326" mass="37578">MIPLLSYELQSRIFVLAQDPNLRYLSKTLYQISKLNSVRVDFMIVKFPFELYFDFRFGFPKKYPIIFHNQDLVLLLLKKTPLNRPHFQPLFNFSISNGWDKVVSFLLNSFFVKDFPFPNPLSNSKLSPLKALYPQNKLFPVVEINDLSPQAFQCLLENYSILNQLLDAHKIFPQSNFSPVSSPSVVTHQNLDFNKISESVAISLVIKKRLDIIKLLSFHGFDLSVYPDALFPAINNNDIQSLDFLLKNITIRNDKIDLLLSYACWRGSLDAVKTIIKNGANIYANNNQPITEAIRGKRLDIVKYLVEIGYSSYLNDLISLEKMNLQ</sequence>
<dbReference type="Gene3D" id="1.25.40.20">
    <property type="entry name" value="Ankyrin repeat-containing domain"/>
    <property type="match status" value="1"/>
</dbReference>
<gene>
    <name evidence="1" type="ORF">AYI68_g7453</name>
</gene>
<dbReference type="Proteomes" id="UP000187455">
    <property type="component" value="Unassembled WGS sequence"/>
</dbReference>